<reference evidence="2 3" key="1">
    <citation type="journal article" date="2015" name="Appl. Microbiol. Biotechnol.">
        <title>The consequence of an additional NADH dehydrogenase paralog on the growth of Gluconobacter oxydans DSM3504.</title>
        <authorList>
            <person name="Kostner D."/>
            <person name="Luchterhand B."/>
            <person name="Junker A."/>
            <person name="Volland S."/>
            <person name="Daniel R."/>
            <person name="Buchs J."/>
            <person name="Liebl W."/>
            <person name="Ehrenreich A."/>
        </authorList>
    </citation>
    <scope>NUCLEOTIDE SEQUENCE [LARGE SCALE GENOMIC DNA]</scope>
    <source>
        <strain evidence="2">DSM 3504</strain>
    </source>
</reference>
<evidence type="ECO:0000256" key="1">
    <source>
        <dbReference type="SAM" id="Phobius"/>
    </source>
</evidence>
<keyword evidence="1" id="KW-1133">Transmembrane helix</keyword>
<accession>A0A067Z544</accession>
<name>A0A067Z544_GLUOY</name>
<dbReference type="Proteomes" id="UP000031656">
    <property type="component" value="Chromosome"/>
</dbReference>
<evidence type="ECO:0000313" key="3">
    <source>
        <dbReference type="Proteomes" id="UP000031656"/>
    </source>
</evidence>
<sequence>MTAMRKKDISQETTSGLECYSRQRSILHDVPDRMISVSPSQGRTGHPVYGKKSAMISNKYFAVLAAAGLTISGAAVAQTVPPVPQTSPVPTIPAGTQATLPSANLQAVAGGKNILTAASPGTLGADGLPSIENAQAGNVAGLSYYCVQQKLVLGTSPIVASRTLAKRPDVQNDQFYSLGGKGLLQTAGGNVFDISTLPKDKRVTTCNDIVKKAQSFGDSSVVGH</sequence>
<evidence type="ECO:0000313" key="2">
    <source>
        <dbReference type="EMBL" id="AHK70725.1"/>
    </source>
</evidence>
<dbReference type="AlphaFoldDB" id="A0A067Z544"/>
<dbReference type="EMBL" id="CP004373">
    <property type="protein sequence ID" value="AHK70725.1"/>
    <property type="molecule type" value="Genomic_DNA"/>
</dbReference>
<gene>
    <name evidence="2" type="ORF">GLS_c08120</name>
</gene>
<organism evidence="2 3">
    <name type="scientific">Gluconobacter oxydans DSM 3504</name>
    <dbReference type="NCBI Taxonomy" id="1288313"/>
    <lineage>
        <taxon>Bacteria</taxon>
        <taxon>Pseudomonadati</taxon>
        <taxon>Pseudomonadota</taxon>
        <taxon>Alphaproteobacteria</taxon>
        <taxon>Acetobacterales</taxon>
        <taxon>Acetobacteraceae</taxon>
        <taxon>Gluconobacter</taxon>
    </lineage>
</organism>
<keyword evidence="1" id="KW-0812">Transmembrane</keyword>
<feature type="transmembrane region" description="Helical" evidence="1">
    <location>
        <begin position="60"/>
        <end position="80"/>
    </location>
</feature>
<dbReference type="KEGG" id="goy:GLS_c08120"/>
<keyword evidence="1" id="KW-0472">Membrane</keyword>
<dbReference type="HOGENOM" id="CLU_107535_0_0_5"/>
<evidence type="ECO:0008006" key="4">
    <source>
        <dbReference type="Google" id="ProtNLM"/>
    </source>
</evidence>
<protein>
    <recommendedName>
        <fullName evidence="4">DUF2501 domain-containing protein</fullName>
    </recommendedName>
</protein>
<proteinExistence type="predicted"/>